<name>A5EXH5_DICNV</name>
<evidence type="ECO:0000259" key="8">
    <source>
        <dbReference type="Pfam" id="PF01618"/>
    </source>
</evidence>
<dbReference type="KEGG" id="dno:DNO_1175"/>
<feature type="domain" description="MotA/TolQ/ExbB proton channel" evidence="8">
    <location>
        <begin position="77"/>
        <end position="207"/>
    </location>
</feature>
<evidence type="ECO:0000313" key="10">
    <source>
        <dbReference type="Proteomes" id="UP000000248"/>
    </source>
</evidence>
<protein>
    <submittedName>
        <fullName evidence="9">TolQ protein</fullName>
    </submittedName>
</protein>
<comment type="similarity">
    <text evidence="6">Belongs to the exbB/tolQ family.</text>
</comment>
<dbReference type="PANTHER" id="PTHR30625:SF3">
    <property type="entry name" value="TOL-PAL SYSTEM PROTEIN TOLQ"/>
    <property type="match status" value="1"/>
</dbReference>
<keyword evidence="6" id="KW-0653">Protein transport</keyword>
<reference evidence="9 10" key="1">
    <citation type="journal article" date="2007" name="Nat. Biotechnol.">
        <title>Genome sequence and identification of candidate vaccine antigens from the animal pathogen Dichelobacter nodosus.</title>
        <authorList>
            <person name="Myers G.S."/>
            <person name="Parker D."/>
            <person name="Al-Hasani K."/>
            <person name="Kennan R.M."/>
            <person name="Seemann T."/>
            <person name="Ren Q."/>
            <person name="Badger J.H."/>
            <person name="Selengut J.D."/>
            <person name="Deboy R.T."/>
            <person name="Tettelin H."/>
            <person name="Boyce J.D."/>
            <person name="McCarl V.P."/>
            <person name="Han X."/>
            <person name="Nelson W.C."/>
            <person name="Madupu R."/>
            <person name="Mohamoud Y."/>
            <person name="Holley T."/>
            <person name="Fedorova N."/>
            <person name="Khouri H."/>
            <person name="Bottomley S.P."/>
            <person name="Whittington R.J."/>
            <person name="Adler B."/>
            <person name="Songer J.G."/>
            <person name="Rood J.I."/>
            <person name="Paulsen I.T."/>
        </authorList>
    </citation>
    <scope>NUCLEOTIDE SEQUENCE [LARGE SCALE GENOMIC DNA]</scope>
    <source>
        <strain evidence="9 10">VCS1703A</strain>
    </source>
</reference>
<keyword evidence="3 7" id="KW-0812">Transmembrane</keyword>
<proteinExistence type="inferred from homology"/>
<evidence type="ECO:0000256" key="1">
    <source>
        <dbReference type="ARBA" id="ARBA00004651"/>
    </source>
</evidence>
<dbReference type="HOGENOM" id="CLU_053325_2_2_6"/>
<accession>A5EXH5</accession>
<dbReference type="EMBL" id="CP000513">
    <property type="protein sequence ID" value="ABQ14053.1"/>
    <property type="molecule type" value="Genomic_DNA"/>
</dbReference>
<evidence type="ECO:0000256" key="5">
    <source>
        <dbReference type="ARBA" id="ARBA00023136"/>
    </source>
</evidence>
<dbReference type="GO" id="GO:0005886">
    <property type="term" value="C:plasma membrane"/>
    <property type="evidence" value="ECO:0007669"/>
    <property type="project" value="UniProtKB-SubCell"/>
</dbReference>
<evidence type="ECO:0000256" key="2">
    <source>
        <dbReference type="ARBA" id="ARBA00022475"/>
    </source>
</evidence>
<keyword evidence="4 7" id="KW-1133">Transmembrane helix</keyword>
<evidence type="ECO:0000313" key="9">
    <source>
        <dbReference type="EMBL" id="ABQ14053.1"/>
    </source>
</evidence>
<feature type="transmembrane region" description="Helical" evidence="7">
    <location>
        <begin position="174"/>
        <end position="195"/>
    </location>
</feature>
<evidence type="ECO:0000256" key="7">
    <source>
        <dbReference type="SAM" id="Phobius"/>
    </source>
</evidence>
<evidence type="ECO:0000256" key="4">
    <source>
        <dbReference type="ARBA" id="ARBA00022989"/>
    </source>
</evidence>
<keyword evidence="2" id="KW-1003">Cell membrane</keyword>
<dbReference type="Proteomes" id="UP000000248">
    <property type="component" value="Chromosome"/>
</dbReference>
<evidence type="ECO:0000256" key="6">
    <source>
        <dbReference type="RuleBase" id="RU004057"/>
    </source>
</evidence>
<dbReference type="RefSeq" id="WP_012031479.1">
    <property type="nucleotide sequence ID" value="NC_009446.1"/>
</dbReference>
<dbReference type="Pfam" id="PF01618">
    <property type="entry name" value="MotA_ExbB"/>
    <property type="match status" value="1"/>
</dbReference>
<dbReference type="PANTHER" id="PTHR30625">
    <property type="entry name" value="PROTEIN TOLQ"/>
    <property type="match status" value="1"/>
</dbReference>
<gene>
    <name evidence="9" type="primary">tolQ</name>
    <name evidence="9" type="ordered locus">DNO_1175</name>
</gene>
<dbReference type="InterPro" id="IPR050790">
    <property type="entry name" value="ExbB/TolQ_transport"/>
</dbReference>
<keyword evidence="10" id="KW-1185">Reference proteome</keyword>
<keyword evidence="6" id="KW-0813">Transport</keyword>
<dbReference type="AlphaFoldDB" id="A5EXH5"/>
<dbReference type="InterPro" id="IPR002898">
    <property type="entry name" value="MotA_ExbB_proton_chnl"/>
</dbReference>
<feature type="transmembrane region" description="Helical" evidence="7">
    <location>
        <begin position="127"/>
        <end position="154"/>
    </location>
</feature>
<feature type="transmembrane region" description="Helical" evidence="7">
    <location>
        <begin position="12"/>
        <end position="35"/>
    </location>
</feature>
<dbReference type="eggNOG" id="COG0811">
    <property type="taxonomic scope" value="Bacteria"/>
</dbReference>
<dbReference type="STRING" id="246195.DNO_1175"/>
<comment type="subcellular location">
    <subcellularLocation>
        <location evidence="1">Cell membrane</location>
        <topology evidence="1">Multi-pass membrane protein</topology>
    </subcellularLocation>
    <subcellularLocation>
        <location evidence="6">Membrane</location>
        <topology evidence="6">Multi-pass membrane protein</topology>
    </subcellularLocation>
</comment>
<sequence>MHTELSVGHLIFNASVIVQAIMLILFIMLTITIKISVNRWVHFKRIEYKTKQFNQTFWDHATDLQMLYEYYKNRSSEGIERIFMKGFDEFIHSHASGITNPDVIVQNCRRAIEAEIMLIGDEHEKNLSVLATFASSAPYIGLLGTVYGIMTSFIALGGVQQSSIASVAPGIAEALIATAIGLCAAIPSVLSYNFFIAKSERLQMEYEAFIEKFSNLLHRQLTSFYRK</sequence>
<evidence type="ECO:0000256" key="3">
    <source>
        <dbReference type="ARBA" id="ARBA00022692"/>
    </source>
</evidence>
<organism evidence="9 10">
    <name type="scientific">Dichelobacter nodosus (strain VCS1703A)</name>
    <dbReference type="NCBI Taxonomy" id="246195"/>
    <lineage>
        <taxon>Bacteria</taxon>
        <taxon>Pseudomonadati</taxon>
        <taxon>Pseudomonadota</taxon>
        <taxon>Gammaproteobacteria</taxon>
        <taxon>Cardiobacteriales</taxon>
        <taxon>Cardiobacteriaceae</taxon>
        <taxon>Dichelobacter</taxon>
    </lineage>
</organism>
<keyword evidence="5 7" id="KW-0472">Membrane</keyword>
<dbReference type="GO" id="GO:0017038">
    <property type="term" value="P:protein import"/>
    <property type="evidence" value="ECO:0007669"/>
    <property type="project" value="TreeGrafter"/>
</dbReference>